<sequence>MNSRLSTIDADIEEILNAMSAPERIALISKAVLWAASEVGLDGVDIEKSIQEMHHERLHEIAQKFDDRYFELQELDDPEHLTCFSKARGYSAAAFLAQGNIHEAMYEAIAATDAPQDILRIIKITRGGEA</sequence>
<reference evidence="1 4" key="2">
    <citation type="submission" date="2020-10" db="EMBL/GenBank/DDBJ databases">
        <title>Genome sequences of Pseudomonas isolates.</title>
        <authorList>
            <person name="Wessels L."/>
            <person name="Reich F."/>
            <person name="Hammerl J."/>
        </authorList>
    </citation>
    <scope>NUCLEOTIDE SEQUENCE [LARGE SCALE GENOMIC DNA]</scope>
    <source>
        <strain evidence="1 4">20-MO00624-0</strain>
    </source>
</reference>
<reference evidence="2 3" key="1">
    <citation type="submission" date="2018-06" db="EMBL/GenBank/DDBJ databases">
        <authorList>
            <consortium name="Pathogen Informatics"/>
            <person name="Doyle S."/>
        </authorList>
    </citation>
    <scope>NUCLEOTIDE SEQUENCE [LARGE SCALE GENOMIC DNA]</scope>
    <source>
        <strain evidence="2 3">NCTC11842</strain>
    </source>
</reference>
<evidence type="ECO:0000313" key="4">
    <source>
        <dbReference type="Proteomes" id="UP000626180"/>
    </source>
</evidence>
<evidence type="ECO:0000313" key="3">
    <source>
        <dbReference type="Proteomes" id="UP000250443"/>
    </source>
</evidence>
<dbReference type="AlphaFoldDB" id="A0A2X2CHE5"/>
<name>A0A2X2CHE5_PSELU</name>
<protein>
    <submittedName>
        <fullName evidence="2">Uncharacterized protein</fullName>
    </submittedName>
</protein>
<evidence type="ECO:0000313" key="1">
    <source>
        <dbReference type="EMBL" id="MBF8643531.1"/>
    </source>
</evidence>
<dbReference type="EMBL" id="JADMCD010000018">
    <property type="protein sequence ID" value="MBF8643531.1"/>
    <property type="molecule type" value="Genomic_DNA"/>
</dbReference>
<gene>
    <name evidence="1" type="ORF">IRZ65_22980</name>
    <name evidence="2" type="ORF">NCTC11842_02624</name>
</gene>
<dbReference type="Proteomes" id="UP000250443">
    <property type="component" value="Unassembled WGS sequence"/>
</dbReference>
<dbReference type="RefSeq" id="WP_010794828.1">
    <property type="nucleotide sequence ID" value="NZ_CP069262.1"/>
</dbReference>
<accession>A0A2X2CHE5</accession>
<keyword evidence="4" id="KW-1185">Reference proteome</keyword>
<dbReference type="Proteomes" id="UP000626180">
    <property type="component" value="Unassembled WGS sequence"/>
</dbReference>
<proteinExistence type="predicted"/>
<organism evidence="2 3">
    <name type="scientific">Pseudomonas luteola</name>
    <dbReference type="NCBI Taxonomy" id="47886"/>
    <lineage>
        <taxon>Bacteria</taxon>
        <taxon>Pseudomonadati</taxon>
        <taxon>Pseudomonadota</taxon>
        <taxon>Gammaproteobacteria</taxon>
        <taxon>Pseudomonadales</taxon>
        <taxon>Pseudomonadaceae</taxon>
        <taxon>Pseudomonas</taxon>
    </lineage>
</organism>
<dbReference type="EMBL" id="UAUF01000012">
    <property type="protein sequence ID" value="SPZ08132.1"/>
    <property type="molecule type" value="Genomic_DNA"/>
</dbReference>
<evidence type="ECO:0000313" key="2">
    <source>
        <dbReference type="EMBL" id="SPZ08132.1"/>
    </source>
</evidence>